<dbReference type="RefSeq" id="WP_156342483.1">
    <property type="nucleotide sequence ID" value="NZ_CACRSY010000014.1"/>
</dbReference>
<evidence type="ECO:0000256" key="4">
    <source>
        <dbReference type="PIRNR" id="PIRNR036492"/>
    </source>
</evidence>
<dbReference type="InterPro" id="IPR016160">
    <property type="entry name" value="Ald_DH_CS_CYS"/>
</dbReference>
<sequence>MEINCIAERQKAFFEKNRTKAYEFRKKALLRLKRTILYYEKEIEEALYKDLGKSDFEAYMTEVGMTLSELNYAEKHLKGWMKEKRALTPLAQFPAKSFEAVEPYGTVLIIAPWNYPFMLCMEPLIGAVAAGNCCVVKPSAYAPHTSAVIKKILSAVFPKEFVAAVEGGREENTALLEQKFDYIFFTGSKAVGKIVLEKAAQNLTPVTLELGGKSPCIVDETANLKLAAKRLVFGKYLNSGQTCVAPDYLLIQETVKEEFLEYLKYWIDKMFSAEPMKNQDYPKIINEKHYERIMKLMEGEHIIKGGFGNKERLFIAPTVLDDITEKSPIMQEEIFGPVLPVLTYRDLKEAEDFIKKGEKPLALYLFTGRKQTEKRVLREVSFGGGCINDTIIHLATSRMGFGGVGASGMGSYHGKKSFDTFSHTKSIVKKYQGVDLPIRYQPYTNGKKKLLRLFLK</sequence>
<evidence type="ECO:0000256" key="1">
    <source>
        <dbReference type="ARBA" id="ARBA00009986"/>
    </source>
</evidence>
<dbReference type="InterPro" id="IPR016163">
    <property type="entry name" value="Ald_DH_C"/>
</dbReference>
<accession>A0A6N2UIK7</accession>
<dbReference type="GO" id="GO:0006081">
    <property type="term" value="P:aldehyde metabolic process"/>
    <property type="evidence" value="ECO:0007669"/>
    <property type="project" value="InterPro"/>
</dbReference>
<dbReference type="Gene3D" id="3.40.605.10">
    <property type="entry name" value="Aldehyde Dehydrogenase, Chain A, domain 1"/>
    <property type="match status" value="1"/>
</dbReference>
<dbReference type="Pfam" id="PF00171">
    <property type="entry name" value="Aldedh"/>
    <property type="match status" value="1"/>
</dbReference>
<gene>
    <name evidence="9" type="primary">alkH</name>
    <name evidence="9" type="ORF">BHLFYP23_00459</name>
</gene>
<dbReference type="AlphaFoldDB" id="A0A6N2UIK7"/>
<dbReference type="PANTHER" id="PTHR43570:SF16">
    <property type="entry name" value="ALDEHYDE DEHYDROGENASE TYPE III, ISOFORM Q"/>
    <property type="match status" value="1"/>
</dbReference>
<keyword evidence="3" id="KW-0520">NAD</keyword>
<dbReference type="SUPFAM" id="SSF53720">
    <property type="entry name" value="ALDH-like"/>
    <property type="match status" value="1"/>
</dbReference>
<organism evidence="9">
    <name type="scientific">Blautia hansenii</name>
    <name type="common">Ruminococcus hansenii</name>
    <dbReference type="NCBI Taxonomy" id="1322"/>
    <lineage>
        <taxon>Bacteria</taxon>
        <taxon>Bacillati</taxon>
        <taxon>Bacillota</taxon>
        <taxon>Clostridia</taxon>
        <taxon>Lachnospirales</taxon>
        <taxon>Lachnospiraceae</taxon>
        <taxon>Blautia</taxon>
    </lineage>
</organism>
<dbReference type="PROSITE" id="PS00687">
    <property type="entry name" value="ALDEHYDE_DEHYDR_GLU"/>
    <property type="match status" value="1"/>
</dbReference>
<protein>
    <recommendedName>
        <fullName evidence="4">Aldehyde dehydrogenase</fullName>
    </recommendedName>
</protein>
<feature type="active site" evidence="5 6">
    <location>
        <position position="209"/>
    </location>
</feature>
<evidence type="ECO:0000259" key="8">
    <source>
        <dbReference type="Pfam" id="PF00171"/>
    </source>
</evidence>
<dbReference type="InterPro" id="IPR016162">
    <property type="entry name" value="Ald_DH_N"/>
</dbReference>
<feature type="active site" evidence="5">
    <location>
        <position position="243"/>
    </location>
</feature>
<reference evidence="9" key="1">
    <citation type="submission" date="2019-11" db="EMBL/GenBank/DDBJ databases">
        <authorList>
            <person name="Feng L."/>
        </authorList>
    </citation>
    <scope>NUCLEOTIDE SEQUENCE</scope>
    <source>
        <strain evidence="9">BhanseniiLFYP23</strain>
    </source>
</reference>
<evidence type="ECO:0000256" key="3">
    <source>
        <dbReference type="ARBA" id="ARBA00023027"/>
    </source>
</evidence>
<proteinExistence type="inferred from homology"/>
<dbReference type="InterPro" id="IPR012394">
    <property type="entry name" value="Aldehyde_DH_NAD(P)"/>
</dbReference>
<dbReference type="InterPro" id="IPR016161">
    <property type="entry name" value="Ald_DH/histidinol_DH"/>
</dbReference>
<dbReference type="EMBL" id="CACRSY010000014">
    <property type="protein sequence ID" value="VYT17459.1"/>
    <property type="molecule type" value="Genomic_DNA"/>
</dbReference>
<dbReference type="CDD" id="cd07136">
    <property type="entry name" value="ALDH_YwdH-P39616"/>
    <property type="match status" value="1"/>
</dbReference>
<evidence type="ECO:0000313" key="9">
    <source>
        <dbReference type="EMBL" id="VYT17459.1"/>
    </source>
</evidence>
<dbReference type="Gene3D" id="3.40.309.10">
    <property type="entry name" value="Aldehyde Dehydrogenase, Chain A, domain 2"/>
    <property type="match status" value="1"/>
</dbReference>
<evidence type="ECO:0000256" key="2">
    <source>
        <dbReference type="ARBA" id="ARBA00023002"/>
    </source>
</evidence>
<dbReference type="GO" id="GO:0005737">
    <property type="term" value="C:cytoplasm"/>
    <property type="evidence" value="ECO:0007669"/>
    <property type="project" value="TreeGrafter"/>
</dbReference>
<dbReference type="FunFam" id="3.40.605.10:FF:000004">
    <property type="entry name" value="Aldehyde dehydrogenase"/>
    <property type="match status" value="1"/>
</dbReference>
<evidence type="ECO:0000256" key="5">
    <source>
        <dbReference type="PIRSR" id="PIRSR036492-1"/>
    </source>
</evidence>
<dbReference type="PIRSF" id="PIRSF036492">
    <property type="entry name" value="ALDH"/>
    <property type="match status" value="1"/>
</dbReference>
<evidence type="ECO:0000256" key="6">
    <source>
        <dbReference type="PROSITE-ProRule" id="PRU10007"/>
    </source>
</evidence>
<dbReference type="InterPro" id="IPR015590">
    <property type="entry name" value="Aldehyde_DH_dom"/>
</dbReference>
<name>A0A6N2UIK7_BLAHA</name>
<dbReference type="FunFam" id="3.40.309.10:FF:000003">
    <property type="entry name" value="Aldehyde dehydrogenase"/>
    <property type="match status" value="1"/>
</dbReference>
<evidence type="ECO:0000256" key="7">
    <source>
        <dbReference type="RuleBase" id="RU003345"/>
    </source>
</evidence>
<comment type="similarity">
    <text evidence="1 4 7">Belongs to the aldehyde dehydrogenase family.</text>
</comment>
<dbReference type="PANTHER" id="PTHR43570">
    <property type="entry name" value="ALDEHYDE DEHYDROGENASE"/>
    <property type="match status" value="1"/>
</dbReference>
<dbReference type="GO" id="GO:0004029">
    <property type="term" value="F:aldehyde dehydrogenase (NAD+) activity"/>
    <property type="evidence" value="ECO:0007669"/>
    <property type="project" value="TreeGrafter"/>
</dbReference>
<keyword evidence="2 4" id="KW-0560">Oxidoreductase</keyword>
<feature type="domain" description="Aldehyde dehydrogenase" evidence="8">
    <location>
        <begin position="9"/>
        <end position="427"/>
    </location>
</feature>
<dbReference type="PROSITE" id="PS00070">
    <property type="entry name" value="ALDEHYDE_DEHYDR_CYS"/>
    <property type="match status" value="1"/>
</dbReference>
<dbReference type="InterPro" id="IPR029510">
    <property type="entry name" value="Ald_DH_CS_GLU"/>
</dbReference>